<feature type="transmembrane region" description="Helical" evidence="1">
    <location>
        <begin position="168"/>
        <end position="192"/>
    </location>
</feature>
<organism evidence="2">
    <name type="scientific">Bactrocera latifrons</name>
    <name type="common">Malaysian fruit fly</name>
    <name type="synonym">Chaetodacus latifrons</name>
    <dbReference type="NCBI Taxonomy" id="174628"/>
    <lineage>
        <taxon>Eukaryota</taxon>
        <taxon>Metazoa</taxon>
        <taxon>Ecdysozoa</taxon>
        <taxon>Arthropoda</taxon>
        <taxon>Hexapoda</taxon>
        <taxon>Insecta</taxon>
        <taxon>Pterygota</taxon>
        <taxon>Neoptera</taxon>
        <taxon>Endopterygota</taxon>
        <taxon>Diptera</taxon>
        <taxon>Brachycera</taxon>
        <taxon>Muscomorpha</taxon>
        <taxon>Tephritoidea</taxon>
        <taxon>Tephritidae</taxon>
        <taxon>Bactrocera</taxon>
        <taxon>Bactrocera</taxon>
    </lineage>
</organism>
<accession>A0A0K8W7T5</accession>
<keyword evidence="1" id="KW-1133">Transmembrane helix</keyword>
<reference evidence="2" key="1">
    <citation type="submission" date="2015-06" db="EMBL/GenBank/DDBJ databases">
        <authorList>
            <person name="Hoefler B.C."/>
            <person name="Straight P.D."/>
        </authorList>
    </citation>
    <scope>NUCLEOTIDE SEQUENCE</scope>
</reference>
<proteinExistence type="predicted"/>
<dbReference type="EMBL" id="GDHF01005162">
    <property type="protein sequence ID" value="JAI47152.1"/>
    <property type="molecule type" value="Transcribed_RNA"/>
</dbReference>
<gene>
    <name evidence="2" type="ORF">c1_g1_i4</name>
</gene>
<dbReference type="AlphaFoldDB" id="A0A0K8W7T5"/>
<sequence length="193" mass="21147">MPTVPQQPSIQLTPLNNNNKTNNNIHIDFNCGAVAKAQLSDDFLRFLTSAPRSARNIQRRTKKQPQRVEIFACHKPPSMSHKRATNFAVNFSTSHLHIQAHTHTHIPSKYFRTCNVSKSALSSASTGVPAVFSSGSARSQIPNQCFRLGAHAHASAGTHRVATTSTGALLLLSVHCACAVLLYYIIFFILCLL</sequence>
<protein>
    <submittedName>
        <fullName evidence="2">Uncharacterized protein</fullName>
    </submittedName>
</protein>
<evidence type="ECO:0000313" key="2">
    <source>
        <dbReference type="EMBL" id="JAI47152.1"/>
    </source>
</evidence>
<keyword evidence="1" id="KW-0472">Membrane</keyword>
<name>A0A0K8W7T5_BACLA</name>
<evidence type="ECO:0000256" key="1">
    <source>
        <dbReference type="SAM" id="Phobius"/>
    </source>
</evidence>
<keyword evidence="1" id="KW-0812">Transmembrane</keyword>